<keyword evidence="4 5" id="KW-0238">DNA-binding</keyword>
<dbReference type="PROSITE" id="PS50950">
    <property type="entry name" value="ZF_THAP"/>
    <property type="match status" value="1"/>
</dbReference>
<dbReference type="EMBL" id="JAPWTJ010000773">
    <property type="protein sequence ID" value="KAJ8975734.1"/>
    <property type="molecule type" value="Genomic_DNA"/>
</dbReference>
<keyword evidence="1" id="KW-0479">Metal-binding</keyword>
<evidence type="ECO:0000259" key="6">
    <source>
        <dbReference type="PROSITE" id="PS50950"/>
    </source>
</evidence>
<sequence length="163" mass="18757">MVRRCQVCKILDSFNSEFSSTAFQKTSRRRIWLCLRGFGGDQPLPNLAYLCLSHFKPEDILISSTGSKRYLKPDAFPFHYHFQKISDDGDNLSMPCRPSTSECGKGSEPHLIQSSTSLTSTASKAEEQILNWLKSLHHRKQRILWGLILDLKEFFYVSIQKKI</sequence>
<dbReference type="SUPFAM" id="SSF57716">
    <property type="entry name" value="Glucocorticoid receptor-like (DNA-binding domain)"/>
    <property type="match status" value="1"/>
</dbReference>
<evidence type="ECO:0000313" key="8">
    <source>
        <dbReference type="Proteomes" id="UP001162164"/>
    </source>
</evidence>
<evidence type="ECO:0000256" key="4">
    <source>
        <dbReference type="ARBA" id="ARBA00023125"/>
    </source>
</evidence>
<evidence type="ECO:0000313" key="7">
    <source>
        <dbReference type="EMBL" id="KAJ8975734.1"/>
    </source>
</evidence>
<evidence type="ECO:0000256" key="1">
    <source>
        <dbReference type="ARBA" id="ARBA00022723"/>
    </source>
</evidence>
<feature type="domain" description="THAP-type" evidence="6">
    <location>
        <begin position="1"/>
        <end position="80"/>
    </location>
</feature>
<keyword evidence="3" id="KW-0862">Zinc</keyword>
<evidence type="ECO:0000256" key="3">
    <source>
        <dbReference type="ARBA" id="ARBA00022833"/>
    </source>
</evidence>
<gene>
    <name evidence="7" type="ORF">NQ317_016507</name>
</gene>
<protein>
    <recommendedName>
        <fullName evidence="6">THAP-type domain-containing protein</fullName>
    </recommendedName>
</protein>
<evidence type="ECO:0000256" key="2">
    <source>
        <dbReference type="ARBA" id="ARBA00022771"/>
    </source>
</evidence>
<keyword evidence="2 5" id="KW-0863">Zinc-finger</keyword>
<dbReference type="Proteomes" id="UP001162164">
    <property type="component" value="Unassembled WGS sequence"/>
</dbReference>
<organism evidence="7 8">
    <name type="scientific">Molorchus minor</name>
    <dbReference type="NCBI Taxonomy" id="1323400"/>
    <lineage>
        <taxon>Eukaryota</taxon>
        <taxon>Metazoa</taxon>
        <taxon>Ecdysozoa</taxon>
        <taxon>Arthropoda</taxon>
        <taxon>Hexapoda</taxon>
        <taxon>Insecta</taxon>
        <taxon>Pterygota</taxon>
        <taxon>Neoptera</taxon>
        <taxon>Endopterygota</taxon>
        <taxon>Coleoptera</taxon>
        <taxon>Polyphaga</taxon>
        <taxon>Cucujiformia</taxon>
        <taxon>Chrysomeloidea</taxon>
        <taxon>Cerambycidae</taxon>
        <taxon>Lamiinae</taxon>
        <taxon>Monochamini</taxon>
        <taxon>Molorchus</taxon>
    </lineage>
</organism>
<reference evidence="7" key="1">
    <citation type="journal article" date="2023" name="Insect Mol. Biol.">
        <title>Genome sequencing provides insights into the evolution of gene families encoding plant cell wall-degrading enzymes in longhorned beetles.</title>
        <authorList>
            <person name="Shin N.R."/>
            <person name="Okamura Y."/>
            <person name="Kirsch R."/>
            <person name="Pauchet Y."/>
        </authorList>
    </citation>
    <scope>NUCLEOTIDE SEQUENCE</scope>
    <source>
        <strain evidence="7">MMC_N1</strain>
    </source>
</reference>
<comment type="caution">
    <text evidence="7">The sequence shown here is derived from an EMBL/GenBank/DDBJ whole genome shotgun (WGS) entry which is preliminary data.</text>
</comment>
<keyword evidence="8" id="KW-1185">Reference proteome</keyword>
<proteinExistence type="predicted"/>
<dbReference type="InterPro" id="IPR006612">
    <property type="entry name" value="THAP_Znf"/>
</dbReference>
<evidence type="ECO:0000256" key="5">
    <source>
        <dbReference type="PROSITE-ProRule" id="PRU00309"/>
    </source>
</evidence>
<accession>A0ABQ9JCV8</accession>
<name>A0ABQ9JCV8_9CUCU</name>